<dbReference type="CDD" id="cd07040">
    <property type="entry name" value="HP"/>
    <property type="match status" value="1"/>
</dbReference>
<protein>
    <submittedName>
        <fullName evidence="1">Histidine phosphatase family protein</fullName>
    </submittedName>
</protein>
<dbReference type="Proteomes" id="UP000192527">
    <property type="component" value="Chromosome"/>
</dbReference>
<dbReference type="PANTHER" id="PTHR48100:SF1">
    <property type="entry name" value="HISTIDINE PHOSPHATASE FAMILY PROTEIN-RELATED"/>
    <property type="match status" value="1"/>
</dbReference>
<accession>A0A1W5ZXE8</accession>
<dbReference type="InterPro" id="IPR050275">
    <property type="entry name" value="PGM_Phosphatase"/>
</dbReference>
<proteinExistence type="predicted"/>
<dbReference type="GO" id="GO:0005737">
    <property type="term" value="C:cytoplasm"/>
    <property type="evidence" value="ECO:0007669"/>
    <property type="project" value="TreeGrafter"/>
</dbReference>
<dbReference type="STRING" id="402384.HM131_14135"/>
<evidence type="ECO:0000313" key="1">
    <source>
        <dbReference type="EMBL" id="ARI77917.1"/>
    </source>
</evidence>
<dbReference type="InterPro" id="IPR013078">
    <property type="entry name" value="His_Pase_superF_clade-1"/>
</dbReference>
<dbReference type="GO" id="GO:0016791">
    <property type="term" value="F:phosphatase activity"/>
    <property type="evidence" value="ECO:0007669"/>
    <property type="project" value="TreeGrafter"/>
</dbReference>
<dbReference type="Gene3D" id="3.40.50.1240">
    <property type="entry name" value="Phosphoglycerate mutase-like"/>
    <property type="match status" value="1"/>
</dbReference>
<gene>
    <name evidence="1" type="ORF">HM131_14135</name>
</gene>
<organism evidence="1 2">
    <name type="scientific">Halobacillus mangrovi</name>
    <dbReference type="NCBI Taxonomy" id="402384"/>
    <lineage>
        <taxon>Bacteria</taxon>
        <taxon>Bacillati</taxon>
        <taxon>Bacillota</taxon>
        <taxon>Bacilli</taxon>
        <taxon>Bacillales</taxon>
        <taxon>Bacillaceae</taxon>
        <taxon>Halobacillus</taxon>
    </lineage>
</organism>
<dbReference type="SUPFAM" id="SSF53254">
    <property type="entry name" value="Phosphoglycerate mutase-like"/>
    <property type="match status" value="1"/>
</dbReference>
<dbReference type="AlphaFoldDB" id="A0A1W5ZXE8"/>
<dbReference type="InterPro" id="IPR029033">
    <property type="entry name" value="His_PPase_superfam"/>
</dbReference>
<name>A0A1W5ZXE8_9BACI</name>
<sequence>MELVFIRHGQGEHTLNLPESLHTSDPDLTEEGTIQAKSLKKQFPLSKADVIIISPTRRTLQTARIWSEDIKCSKIVSPLVSPRMFTQKSEWQTLPCDEILSKEIIKEDFSGLHIEEERSNEWWYEGINKLPDKKFKVLAKDFLKWCKQFENKRIYIVSHDGTITSYSQLLIGREFTRNDFQKETGVIKVNF</sequence>
<dbReference type="EMBL" id="CP020772">
    <property type="protein sequence ID" value="ARI77917.1"/>
    <property type="molecule type" value="Genomic_DNA"/>
</dbReference>
<dbReference type="RefSeq" id="WP_085030378.1">
    <property type="nucleotide sequence ID" value="NZ_CP020772.1"/>
</dbReference>
<dbReference type="PANTHER" id="PTHR48100">
    <property type="entry name" value="BROAD-SPECIFICITY PHOSPHATASE YOR283W-RELATED"/>
    <property type="match status" value="1"/>
</dbReference>
<reference evidence="1 2" key="1">
    <citation type="submission" date="2017-04" db="EMBL/GenBank/DDBJ databases">
        <title>The whole genome sequencing and assembly of Halobacillus mangrovi strain.</title>
        <authorList>
            <person name="Lee S.-J."/>
            <person name="Park M.-K."/>
            <person name="Kim J.-Y."/>
            <person name="Lee Y.-J."/>
            <person name="Yi H."/>
            <person name="Bahn Y.-S."/>
            <person name="Kim J.F."/>
            <person name="Lee D.-W."/>
        </authorList>
    </citation>
    <scope>NUCLEOTIDE SEQUENCE [LARGE SCALE GENOMIC DNA]</scope>
    <source>
        <strain evidence="1 2">KTB 131</strain>
    </source>
</reference>
<dbReference type="SMART" id="SM00855">
    <property type="entry name" value="PGAM"/>
    <property type="match status" value="1"/>
</dbReference>
<keyword evidence="2" id="KW-1185">Reference proteome</keyword>
<dbReference type="OrthoDB" id="2435937at2"/>
<dbReference type="Pfam" id="PF00300">
    <property type="entry name" value="His_Phos_1"/>
    <property type="match status" value="1"/>
</dbReference>
<dbReference type="KEGG" id="hmn:HM131_14135"/>
<evidence type="ECO:0000313" key="2">
    <source>
        <dbReference type="Proteomes" id="UP000192527"/>
    </source>
</evidence>